<dbReference type="PANTHER" id="PTHR39614">
    <property type="entry name" value="INTEGRAL MEMBRANE PROTEIN"/>
    <property type="match status" value="1"/>
</dbReference>
<feature type="domain" description="Rhodopsin" evidence="3">
    <location>
        <begin position="35"/>
        <end position="269"/>
    </location>
</feature>
<feature type="compositionally biased region" description="Polar residues" evidence="1">
    <location>
        <begin position="293"/>
        <end position="303"/>
    </location>
</feature>
<gene>
    <name evidence="4" type="ORF">N7539_004870</name>
</gene>
<evidence type="ECO:0000256" key="1">
    <source>
        <dbReference type="SAM" id="MobiDB-lite"/>
    </source>
</evidence>
<protein>
    <recommendedName>
        <fullName evidence="3">Rhodopsin domain-containing protein</fullName>
    </recommendedName>
</protein>
<dbReference type="InterPro" id="IPR049326">
    <property type="entry name" value="Rhodopsin_dom_fungi"/>
</dbReference>
<evidence type="ECO:0000313" key="5">
    <source>
        <dbReference type="Proteomes" id="UP001148312"/>
    </source>
</evidence>
<dbReference type="RefSeq" id="XP_056789666.1">
    <property type="nucleotide sequence ID" value="XM_056934472.1"/>
</dbReference>
<organism evidence="4 5">
    <name type="scientific">Penicillium diatomitis</name>
    <dbReference type="NCBI Taxonomy" id="2819901"/>
    <lineage>
        <taxon>Eukaryota</taxon>
        <taxon>Fungi</taxon>
        <taxon>Dikarya</taxon>
        <taxon>Ascomycota</taxon>
        <taxon>Pezizomycotina</taxon>
        <taxon>Eurotiomycetes</taxon>
        <taxon>Eurotiomycetidae</taxon>
        <taxon>Eurotiales</taxon>
        <taxon>Aspergillaceae</taxon>
        <taxon>Penicillium</taxon>
    </lineage>
</organism>
<keyword evidence="2" id="KW-1133">Transmembrane helix</keyword>
<name>A0A9W9X5W1_9EURO</name>
<dbReference type="Proteomes" id="UP001148312">
    <property type="component" value="Unassembled WGS sequence"/>
</dbReference>
<feature type="transmembrane region" description="Helical" evidence="2">
    <location>
        <begin position="16"/>
        <end position="39"/>
    </location>
</feature>
<sequence length="370" mass="41097">MEYPARYTISATDRSGLIVIVETLFMSWMIMVTLVRLYMRLAINGPVQIDDLVVFAGAVFAVAHVGTVMNAISHGLGRTMDGAVAPSSDLSQAGREYYIANLLFLLGHGAAKISVSLLLTRLGRQRYYMLCAKVLLGLVTVWSIASIFAISFACLPGDQWNMAQQCRNIDTAWKAISAFDIITDVLGFGLSIFLVWGIQMRWKEKGTVIFAFGTRLPSIVLIILRQTYLDRAVFSSDPTLHVSDSLVMTAVLLHYSIMVATVPCLKPFVISFNTGWGQGVVNSHGQHPYYTPSGKSVSGNHSRAYTENRADEDTTQSAAARLSSDSHNSQQLIIRETREWIVEEEYELHPVHDQTNLDQHREGTPPFAQY</sequence>
<comment type="caution">
    <text evidence="4">The sequence shown here is derived from an EMBL/GenBank/DDBJ whole genome shotgun (WGS) entry which is preliminary data.</text>
</comment>
<evidence type="ECO:0000256" key="2">
    <source>
        <dbReference type="SAM" id="Phobius"/>
    </source>
</evidence>
<reference evidence="4" key="2">
    <citation type="journal article" date="2023" name="IMA Fungus">
        <title>Comparative genomic study of the Penicillium genus elucidates a diverse pangenome and 15 lateral gene transfer events.</title>
        <authorList>
            <person name="Petersen C."/>
            <person name="Sorensen T."/>
            <person name="Nielsen M.R."/>
            <person name="Sondergaard T.E."/>
            <person name="Sorensen J.L."/>
            <person name="Fitzpatrick D.A."/>
            <person name="Frisvad J.C."/>
            <person name="Nielsen K.L."/>
        </authorList>
    </citation>
    <scope>NUCLEOTIDE SEQUENCE</scope>
    <source>
        <strain evidence="4">IBT 30728</strain>
    </source>
</reference>
<feature type="transmembrane region" description="Helical" evidence="2">
    <location>
        <begin position="51"/>
        <end position="77"/>
    </location>
</feature>
<dbReference type="EMBL" id="JAPWDQ010000005">
    <property type="protein sequence ID" value="KAJ5484882.1"/>
    <property type="molecule type" value="Genomic_DNA"/>
</dbReference>
<feature type="region of interest" description="Disordered" evidence="1">
    <location>
        <begin position="291"/>
        <end position="330"/>
    </location>
</feature>
<keyword evidence="5" id="KW-1185">Reference proteome</keyword>
<dbReference type="AlphaFoldDB" id="A0A9W9X5W1"/>
<evidence type="ECO:0000259" key="3">
    <source>
        <dbReference type="Pfam" id="PF20684"/>
    </source>
</evidence>
<dbReference type="PANTHER" id="PTHR39614:SF2">
    <property type="entry name" value="INTEGRAL MEMBRANE PROTEIN"/>
    <property type="match status" value="1"/>
</dbReference>
<proteinExistence type="predicted"/>
<keyword evidence="2" id="KW-0812">Transmembrane</keyword>
<feature type="transmembrane region" description="Helical" evidence="2">
    <location>
        <begin position="172"/>
        <end position="196"/>
    </location>
</feature>
<keyword evidence="2" id="KW-0472">Membrane</keyword>
<feature type="transmembrane region" description="Helical" evidence="2">
    <location>
        <begin position="127"/>
        <end position="152"/>
    </location>
</feature>
<reference evidence="4" key="1">
    <citation type="submission" date="2022-12" db="EMBL/GenBank/DDBJ databases">
        <authorList>
            <person name="Petersen C."/>
        </authorList>
    </citation>
    <scope>NUCLEOTIDE SEQUENCE</scope>
    <source>
        <strain evidence="4">IBT 30728</strain>
    </source>
</reference>
<dbReference type="Pfam" id="PF20684">
    <property type="entry name" value="Fung_rhodopsin"/>
    <property type="match status" value="1"/>
</dbReference>
<accession>A0A9W9X5W1</accession>
<feature type="compositionally biased region" description="Polar residues" evidence="1">
    <location>
        <begin position="315"/>
        <end position="330"/>
    </location>
</feature>
<feature type="region of interest" description="Disordered" evidence="1">
    <location>
        <begin position="351"/>
        <end position="370"/>
    </location>
</feature>
<dbReference type="GeneID" id="81624721"/>
<feature type="transmembrane region" description="Helical" evidence="2">
    <location>
        <begin position="97"/>
        <end position="120"/>
    </location>
</feature>
<evidence type="ECO:0000313" key="4">
    <source>
        <dbReference type="EMBL" id="KAJ5484882.1"/>
    </source>
</evidence>